<dbReference type="AlphaFoldDB" id="A0A0V1KEA7"/>
<evidence type="ECO:0000313" key="8">
    <source>
        <dbReference type="EMBL" id="KRZ45663.1"/>
    </source>
</evidence>
<dbReference type="PANTHER" id="PTHR20957">
    <property type="entry name" value="RNA-BINDING PROTEIN 48"/>
    <property type="match status" value="1"/>
</dbReference>
<keyword evidence="5" id="KW-0694">RNA-binding</keyword>
<accession>A0A0V1KEA7</accession>
<dbReference type="InterPro" id="IPR034264">
    <property type="entry name" value="RBM48_RRM"/>
</dbReference>
<dbReference type="PANTHER" id="PTHR20957:SF0">
    <property type="entry name" value="RNA-BINDING PROTEIN 48"/>
    <property type="match status" value="1"/>
</dbReference>
<dbReference type="GO" id="GO:0003723">
    <property type="term" value="F:RNA binding"/>
    <property type="evidence" value="ECO:0007669"/>
    <property type="project" value="UniProtKB-KW"/>
</dbReference>
<dbReference type="Proteomes" id="UP000054826">
    <property type="component" value="Unassembled WGS sequence"/>
</dbReference>
<reference evidence="8 9" key="1">
    <citation type="submission" date="2015-01" db="EMBL/GenBank/DDBJ databases">
        <title>Evolution of Trichinella species and genotypes.</title>
        <authorList>
            <person name="Korhonen P.K."/>
            <person name="Edoardo P."/>
            <person name="Giuseppe L.R."/>
            <person name="Gasser R.B."/>
        </authorList>
    </citation>
    <scope>NUCLEOTIDE SEQUENCE [LARGE SCALE GENOMIC DNA]</scope>
    <source>
        <strain evidence="8">ISS176</strain>
    </source>
</reference>
<name>A0A0V1KEA7_TRIPS</name>
<dbReference type="GO" id="GO:0006397">
    <property type="term" value="P:mRNA processing"/>
    <property type="evidence" value="ECO:0007669"/>
    <property type="project" value="UniProtKB-KW"/>
</dbReference>
<dbReference type="SUPFAM" id="SSF54928">
    <property type="entry name" value="RNA-binding domain, RBD"/>
    <property type="match status" value="1"/>
</dbReference>
<evidence type="ECO:0000256" key="4">
    <source>
        <dbReference type="ARBA" id="ARBA00022728"/>
    </source>
</evidence>
<evidence type="ECO:0000313" key="9">
    <source>
        <dbReference type="Proteomes" id="UP000054826"/>
    </source>
</evidence>
<dbReference type="InterPro" id="IPR035979">
    <property type="entry name" value="RBD_domain_sf"/>
</dbReference>
<dbReference type="EMBL" id="JYDV01000002">
    <property type="protein sequence ID" value="KRZ45663.1"/>
    <property type="molecule type" value="Genomic_DNA"/>
</dbReference>
<feature type="non-terminal residue" evidence="8">
    <location>
        <position position="1"/>
    </location>
</feature>
<sequence>NVLPTITVIKCTTSDKQIGTNTTRANTSLITCTVNLTKSGDDFKFLCKDRFDGKSCSAQIVNLENQILPHHRFFGFCKTRPFYRRGKRETAVKVFTVSSESKYLLIQKVPSLNVGKELINRCENFGVIEKTWILPDYPCDPFTEAHVVCYRNIVDARRAKRFFDNLSFYGSLLHVSYAPEYESVDETEQKLILRNKEVETRSKLFRLAFYGKCNDVRTTTYCEKEAKRKK</sequence>
<dbReference type="InterPro" id="IPR039599">
    <property type="entry name" value="RBM48"/>
</dbReference>
<protein>
    <recommendedName>
        <fullName evidence="2">RNA-binding protein 48</fullName>
    </recommendedName>
</protein>
<organism evidence="8 9">
    <name type="scientific">Trichinella pseudospiralis</name>
    <name type="common">Parasitic roundworm</name>
    <dbReference type="NCBI Taxonomy" id="6337"/>
    <lineage>
        <taxon>Eukaryota</taxon>
        <taxon>Metazoa</taxon>
        <taxon>Ecdysozoa</taxon>
        <taxon>Nematoda</taxon>
        <taxon>Enoplea</taxon>
        <taxon>Dorylaimia</taxon>
        <taxon>Trichinellida</taxon>
        <taxon>Trichinellidae</taxon>
        <taxon>Trichinella</taxon>
    </lineage>
</organism>
<comment type="caution">
    <text evidence="8">The sequence shown here is derived from an EMBL/GenBank/DDBJ whole genome shotgun (WGS) entry which is preliminary data.</text>
</comment>
<dbReference type="GO" id="GO:0008380">
    <property type="term" value="P:RNA splicing"/>
    <property type="evidence" value="ECO:0007669"/>
    <property type="project" value="UniProtKB-KW"/>
</dbReference>
<evidence type="ECO:0000256" key="6">
    <source>
        <dbReference type="ARBA" id="ARBA00023187"/>
    </source>
</evidence>
<dbReference type="CDD" id="cd12442">
    <property type="entry name" value="RRM_RBM48"/>
    <property type="match status" value="1"/>
</dbReference>
<comment type="function">
    <text evidence="7">As a component of the minor spliceosome, involved in the splicing of U12-type introns in pre-mRNAs.</text>
</comment>
<evidence type="ECO:0000256" key="7">
    <source>
        <dbReference type="ARBA" id="ARBA00035004"/>
    </source>
</evidence>
<keyword evidence="3" id="KW-0507">mRNA processing</keyword>
<evidence type="ECO:0000256" key="1">
    <source>
        <dbReference type="ARBA" id="ARBA00006938"/>
    </source>
</evidence>
<evidence type="ECO:0000256" key="3">
    <source>
        <dbReference type="ARBA" id="ARBA00022664"/>
    </source>
</evidence>
<keyword evidence="4" id="KW-0747">Spliceosome</keyword>
<dbReference type="GO" id="GO:0005681">
    <property type="term" value="C:spliceosomal complex"/>
    <property type="evidence" value="ECO:0007669"/>
    <property type="project" value="UniProtKB-KW"/>
</dbReference>
<evidence type="ECO:0000256" key="2">
    <source>
        <dbReference type="ARBA" id="ARBA00015189"/>
    </source>
</evidence>
<dbReference type="GO" id="GO:0005654">
    <property type="term" value="C:nucleoplasm"/>
    <property type="evidence" value="ECO:0007669"/>
    <property type="project" value="TreeGrafter"/>
</dbReference>
<comment type="similarity">
    <text evidence="1">Belongs to the RBM48 family.</text>
</comment>
<keyword evidence="6" id="KW-0508">mRNA splicing</keyword>
<evidence type="ECO:0000256" key="5">
    <source>
        <dbReference type="ARBA" id="ARBA00022884"/>
    </source>
</evidence>
<gene>
    <name evidence="8" type="primary">rbm48</name>
    <name evidence="8" type="ORF">T4C_6928</name>
</gene>
<proteinExistence type="inferred from homology"/>